<evidence type="ECO:0000256" key="1">
    <source>
        <dbReference type="ARBA" id="ARBA00004167"/>
    </source>
</evidence>
<protein>
    <recommendedName>
        <fullName evidence="10">Mid2 domain-containing protein</fullName>
    </recommendedName>
</protein>
<organism evidence="8 9">
    <name type="scientific">Gibberella nygamai</name>
    <name type="common">Bean root rot disease fungus</name>
    <name type="synonym">Fusarium nygamai</name>
    <dbReference type="NCBI Taxonomy" id="42673"/>
    <lineage>
        <taxon>Eukaryota</taxon>
        <taxon>Fungi</taxon>
        <taxon>Dikarya</taxon>
        <taxon>Ascomycota</taxon>
        <taxon>Pezizomycotina</taxon>
        <taxon>Sordariomycetes</taxon>
        <taxon>Hypocreomycetidae</taxon>
        <taxon>Hypocreales</taxon>
        <taxon>Nectriaceae</taxon>
        <taxon>Fusarium</taxon>
        <taxon>Fusarium fujikuroi species complex</taxon>
    </lineage>
</organism>
<dbReference type="InterPro" id="IPR051694">
    <property type="entry name" value="Immunoregulatory_rcpt-like"/>
</dbReference>
<evidence type="ECO:0000256" key="5">
    <source>
        <dbReference type="SAM" id="MobiDB-lite"/>
    </source>
</evidence>
<dbReference type="GO" id="GO:0016020">
    <property type="term" value="C:membrane"/>
    <property type="evidence" value="ECO:0007669"/>
    <property type="project" value="UniProtKB-SubCell"/>
</dbReference>
<proteinExistence type="predicted"/>
<keyword evidence="7" id="KW-0732">Signal</keyword>
<evidence type="ECO:0000256" key="4">
    <source>
        <dbReference type="ARBA" id="ARBA00023136"/>
    </source>
</evidence>
<dbReference type="STRING" id="42673.A0A2K0U007"/>
<keyword evidence="2 6" id="KW-0812">Transmembrane</keyword>
<dbReference type="PANTHER" id="PTHR15549:SF26">
    <property type="entry name" value="AXIAL BUDDING PATTERN PROTEIN 2-RELATED"/>
    <property type="match status" value="1"/>
</dbReference>
<feature type="compositionally biased region" description="Polar residues" evidence="5">
    <location>
        <begin position="322"/>
        <end position="339"/>
    </location>
</feature>
<keyword evidence="3 6" id="KW-1133">Transmembrane helix</keyword>
<evidence type="ECO:0000256" key="2">
    <source>
        <dbReference type="ARBA" id="ARBA00022692"/>
    </source>
</evidence>
<evidence type="ECO:0000256" key="7">
    <source>
        <dbReference type="SAM" id="SignalP"/>
    </source>
</evidence>
<feature type="compositionally biased region" description="Pro residues" evidence="5">
    <location>
        <begin position="219"/>
        <end position="234"/>
    </location>
</feature>
<dbReference type="EMBL" id="MTQA01000835">
    <property type="protein sequence ID" value="PNP51113.1"/>
    <property type="molecule type" value="Genomic_DNA"/>
</dbReference>
<keyword evidence="4 6" id="KW-0472">Membrane</keyword>
<feature type="compositionally biased region" description="Low complexity" evidence="5">
    <location>
        <begin position="340"/>
        <end position="350"/>
    </location>
</feature>
<evidence type="ECO:0008006" key="10">
    <source>
        <dbReference type="Google" id="ProtNLM"/>
    </source>
</evidence>
<keyword evidence="9" id="KW-1185">Reference proteome</keyword>
<evidence type="ECO:0000256" key="3">
    <source>
        <dbReference type="ARBA" id="ARBA00022989"/>
    </source>
</evidence>
<sequence length="398" mass="43079">MSKLLRFAIVLILWTIQGSQGRVISEPTQRLYVPSHDRPPAQTKMMEIPLPQHAVKRQIASSSNDVVTVTIAPDETCGWLSGRPGVPITCENHQPCMWMSSIALICGPLEDYSKWEYHLRCYEREEALNPDVCDDVCVSGNNLRCTETSAAYCRAYAYPDGIQDYRCVPTRETRASSVSFTYKDQKNAGLVTATYTNSNSQTVSTEFVSSTTSSSSSTAPPPSSATTHPPPSPPSNSNNIGAIVGGAIGGFVALSVVILAIFWFVRRSKKDGTPPAQRPGSPSLATPMEQTQLNGTSPFNPSARKLGPESPVQSEWRRSMMTVPSSAGNPASPQSWMNQSSSPTTPSTASQGVAQLIPQPIAYEMSGDSVQTETHGMMGDPTRSRVYEMVGDAPHSWI</sequence>
<gene>
    <name evidence="8" type="ORF">FNYG_15918</name>
</gene>
<feature type="region of interest" description="Disordered" evidence="5">
    <location>
        <begin position="206"/>
        <end position="238"/>
    </location>
</feature>
<evidence type="ECO:0000313" key="9">
    <source>
        <dbReference type="Proteomes" id="UP000236664"/>
    </source>
</evidence>
<feature type="chain" id="PRO_5014335141" description="Mid2 domain-containing protein" evidence="7">
    <location>
        <begin position="22"/>
        <end position="398"/>
    </location>
</feature>
<comment type="subcellular location">
    <subcellularLocation>
        <location evidence="1">Membrane</location>
        <topology evidence="1">Single-pass membrane protein</topology>
    </subcellularLocation>
</comment>
<feature type="compositionally biased region" description="Low complexity" evidence="5">
    <location>
        <begin position="209"/>
        <end position="218"/>
    </location>
</feature>
<feature type="signal peptide" evidence="7">
    <location>
        <begin position="1"/>
        <end position="21"/>
    </location>
</feature>
<evidence type="ECO:0000256" key="6">
    <source>
        <dbReference type="SAM" id="Phobius"/>
    </source>
</evidence>
<feature type="region of interest" description="Disordered" evidence="5">
    <location>
        <begin position="270"/>
        <end position="351"/>
    </location>
</feature>
<name>A0A2K0U007_GIBNY</name>
<dbReference type="AlphaFoldDB" id="A0A2K0U007"/>
<feature type="transmembrane region" description="Helical" evidence="6">
    <location>
        <begin position="240"/>
        <end position="265"/>
    </location>
</feature>
<dbReference type="GO" id="GO:0071944">
    <property type="term" value="C:cell periphery"/>
    <property type="evidence" value="ECO:0007669"/>
    <property type="project" value="UniProtKB-ARBA"/>
</dbReference>
<dbReference type="PANTHER" id="PTHR15549">
    <property type="entry name" value="PAIRED IMMUNOGLOBULIN-LIKE TYPE 2 RECEPTOR"/>
    <property type="match status" value="1"/>
</dbReference>
<accession>A0A2K0U007</accession>
<evidence type="ECO:0000313" key="8">
    <source>
        <dbReference type="EMBL" id="PNP51113.1"/>
    </source>
</evidence>
<dbReference type="OrthoDB" id="5347452at2759"/>
<comment type="caution">
    <text evidence="8">The sequence shown here is derived from an EMBL/GenBank/DDBJ whole genome shotgun (WGS) entry which is preliminary data.</text>
</comment>
<dbReference type="Proteomes" id="UP000236664">
    <property type="component" value="Unassembled WGS sequence"/>
</dbReference>
<feature type="compositionally biased region" description="Polar residues" evidence="5">
    <location>
        <begin position="288"/>
        <end position="300"/>
    </location>
</feature>
<reference evidence="8 9" key="1">
    <citation type="submission" date="2017-06" db="EMBL/GenBank/DDBJ databases">
        <title>Genome of Fusarium nygamai isolate CS10214.</title>
        <authorList>
            <person name="Gardiner D.M."/>
            <person name="Obanor F."/>
            <person name="Kazan K."/>
        </authorList>
    </citation>
    <scope>NUCLEOTIDE SEQUENCE [LARGE SCALE GENOMIC DNA]</scope>
    <source>
        <strain evidence="8 9">CS10214</strain>
    </source>
</reference>